<proteinExistence type="predicted"/>
<sequence>MEAFYRTCHRVSQQILQQLAQALDLPASNFAEPCRKDKASTMSISHSLEVHVREVDAGQTCRIGPHFDFTLISLAPSCSCCARSAPRCASTSASSSSAGATAASARACTASPSRTAAPELVRDEMLPERFSVAFSVKAIHDASVGFIARFVTPEFPQAYEHITAAEAPHRRNKVTYNALEQTAAVEAVA</sequence>
<comment type="caution">
    <text evidence="1">The sequence shown here is derived from an EMBL/GenBank/DDBJ whole genome shotgun (WGS) entry which is preliminary data.</text>
</comment>
<organism evidence="1 2">
    <name type="scientific">Macrophomina phaseolina</name>
    <dbReference type="NCBI Taxonomy" id="35725"/>
    <lineage>
        <taxon>Eukaryota</taxon>
        <taxon>Fungi</taxon>
        <taxon>Dikarya</taxon>
        <taxon>Ascomycota</taxon>
        <taxon>Pezizomycotina</taxon>
        <taxon>Dothideomycetes</taxon>
        <taxon>Dothideomycetes incertae sedis</taxon>
        <taxon>Botryosphaeriales</taxon>
        <taxon>Botryosphaeriaceae</taxon>
        <taxon>Macrophomina</taxon>
    </lineage>
</organism>
<name>A0ABQ8GGU0_9PEZI</name>
<gene>
    <name evidence="1" type="ORF">B0J12DRAFT_775853</name>
</gene>
<evidence type="ECO:0000313" key="2">
    <source>
        <dbReference type="Proteomes" id="UP000774617"/>
    </source>
</evidence>
<protein>
    <submittedName>
        <fullName evidence="1">Uncharacterized protein</fullName>
    </submittedName>
</protein>
<dbReference type="SUPFAM" id="SSF51197">
    <property type="entry name" value="Clavaminate synthase-like"/>
    <property type="match status" value="1"/>
</dbReference>
<keyword evidence="2" id="KW-1185">Reference proteome</keyword>
<evidence type="ECO:0000313" key="1">
    <source>
        <dbReference type="EMBL" id="KAH7055511.1"/>
    </source>
</evidence>
<dbReference type="Proteomes" id="UP000774617">
    <property type="component" value="Unassembled WGS sequence"/>
</dbReference>
<reference evidence="1 2" key="1">
    <citation type="journal article" date="2021" name="Nat. Commun.">
        <title>Genetic determinants of endophytism in the Arabidopsis root mycobiome.</title>
        <authorList>
            <person name="Mesny F."/>
            <person name="Miyauchi S."/>
            <person name="Thiergart T."/>
            <person name="Pickel B."/>
            <person name="Atanasova L."/>
            <person name="Karlsson M."/>
            <person name="Huettel B."/>
            <person name="Barry K.W."/>
            <person name="Haridas S."/>
            <person name="Chen C."/>
            <person name="Bauer D."/>
            <person name="Andreopoulos W."/>
            <person name="Pangilinan J."/>
            <person name="LaButti K."/>
            <person name="Riley R."/>
            <person name="Lipzen A."/>
            <person name="Clum A."/>
            <person name="Drula E."/>
            <person name="Henrissat B."/>
            <person name="Kohler A."/>
            <person name="Grigoriev I.V."/>
            <person name="Martin F.M."/>
            <person name="Hacquard S."/>
        </authorList>
    </citation>
    <scope>NUCLEOTIDE SEQUENCE [LARGE SCALE GENOMIC DNA]</scope>
    <source>
        <strain evidence="1 2">MPI-SDFR-AT-0080</strain>
    </source>
</reference>
<dbReference type="EMBL" id="JAGTJR010000008">
    <property type="protein sequence ID" value="KAH7055511.1"/>
    <property type="molecule type" value="Genomic_DNA"/>
</dbReference>
<dbReference type="Gene3D" id="2.60.120.330">
    <property type="entry name" value="B-lactam Antibiotic, Isopenicillin N Synthase, Chain"/>
    <property type="match status" value="1"/>
</dbReference>
<accession>A0ABQ8GGU0</accession>
<dbReference type="InterPro" id="IPR027443">
    <property type="entry name" value="IPNS-like_sf"/>
</dbReference>